<keyword evidence="2" id="KW-1185">Reference proteome</keyword>
<accession>A0A6J8A5E4</accession>
<dbReference type="EMBL" id="CACVKT020000599">
    <property type="protein sequence ID" value="CAC5361455.1"/>
    <property type="molecule type" value="Genomic_DNA"/>
</dbReference>
<dbReference type="OrthoDB" id="2205812at2759"/>
<evidence type="ECO:0000313" key="1">
    <source>
        <dbReference type="EMBL" id="CAC5361455.1"/>
    </source>
</evidence>
<protein>
    <recommendedName>
        <fullName evidence="3">Reverse transcriptase domain-containing protein</fullName>
    </recommendedName>
</protein>
<dbReference type="PANTHER" id="PTHR33116">
    <property type="entry name" value="REVERSE TRANSCRIPTASE ZINC-BINDING DOMAIN-CONTAINING PROTEIN-RELATED-RELATED"/>
    <property type="match status" value="1"/>
</dbReference>
<evidence type="ECO:0008006" key="3">
    <source>
        <dbReference type="Google" id="ProtNLM"/>
    </source>
</evidence>
<sequence length="918" mass="106807">MEEIGEFISKTVPEDDVNTCDDDITLVEIFKSLNDDFTLTVRDKESINQTFEVLDLYSKASGAKINKQKSEIMCLGSGSISEIELIDYGVKLSAEVSQILGIYMGKNSVLCDYLNWDSKIKKIKTILYFWSKRELSLQGRATVLNTLIMSRFYYTLTVCPLPEKYEVEIKSTILKFLWQYKSHLVKYKTIVAPKLEGGLNIPDIYLKMQSFRLKFFKKYLDENCKTVWKNTMTYFINKIENMKINSNIVYTCFKMSQLKVLPRVYQEMIQAYYSLKSEVEFDIEIQHIYENPIFCNPVISNNGRALLYSEFINSGIVQIKDICYEFIPGFLSKDSIVELVQEKHPELKSRIIAEAYAKILNAIPKLWKKDLNAINPVNVDRLPSLTVGTKIIEFSKVTTKIFYKLLLQTISESPTSEHFWTQHYPSMCFKSLYLVVNQCHLPPECVSLNYRVVTNTIFTLSKLCRMGKHDNSTCLSCRAAPEDMFHLWANCPSLVNFKSYVIDILHNVLLKDTLNPILDYTQLILHGYLKNTKEINTYFVNFLLSVARISIYKSRQIKVFDDKDIDIKRFYYTLTVCPLPEKYEVEIKSTILKFLWQYKSHLVKYKTIVAPKLEGGLNIPDIYLKMQSFRLKLFKKYLDENCKTVWKNTMTYFINKIENMKINSNIVYTCFKMSQLKVLPRVYQEMIQAYYSLKSEVEFDIEIQHIYENPIFCNPVISNNGRALLYSEFINSGIVQIKDICYEFIPGFLSKDSIVELVQEKHPELKSRIIAEAYAKILNAIPKLWKKDLNAINPVNVDRLPSLTVGTKMIEFSKVTTKIFYKLLLQKVSESPTSEHFWTQHYPSMCFKSLYLVVNQCHLPPECVSLNYRVVTNTIFPLSKLCRMGKHDNSTCLSCEQLQKICFIYGLIAPRLSISNRT</sequence>
<name>A0A6J8A5E4_MYTCO</name>
<dbReference type="AlphaFoldDB" id="A0A6J8A5E4"/>
<dbReference type="Proteomes" id="UP000507470">
    <property type="component" value="Unassembled WGS sequence"/>
</dbReference>
<reference evidence="1 2" key="1">
    <citation type="submission" date="2020-06" db="EMBL/GenBank/DDBJ databases">
        <authorList>
            <person name="Li R."/>
            <person name="Bekaert M."/>
        </authorList>
    </citation>
    <scope>NUCLEOTIDE SEQUENCE [LARGE SCALE GENOMIC DNA]</scope>
    <source>
        <strain evidence="2">wild</strain>
    </source>
</reference>
<proteinExistence type="predicted"/>
<organism evidence="1 2">
    <name type="scientific">Mytilus coruscus</name>
    <name type="common">Sea mussel</name>
    <dbReference type="NCBI Taxonomy" id="42192"/>
    <lineage>
        <taxon>Eukaryota</taxon>
        <taxon>Metazoa</taxon>
        <taxon>Spiralia</taxon>
        <taxon>Lophotrochozoa</taxon>
        <taxon>Mollusca</taxon>
        <taxon>Bivalvia</taxon>
        <taxon>Autobranchia</taxon>
        <taxon>Pteriomorphia</taxon>
        <taxon>Mytilida</taxon>
        <taxon>Mytiloidea</taxon>
        <taxon>Mytilidae</taxon>
        <taxon>Mytilinae</taxon>
        <taxon>Mytilus</taxon>
    </lineage>
</organism>
<gene>
    <name evidence="1" type="ORF">MCOR_3595</name>
</gene>
<dbReference type="PANTHER" id="PTHR33116:SF78">
    <property type="entry name" value="OS12G0587133 PROTEIN"/>
    <property type="match status" value="1"/>
</dbReference>
<evidence type="ECO:0000313" key="2">
    <source>
        <dbReference type="Proteomes" id="UP000507470"/>
    </source>
</evidence>